<feature type="compositionally biased region" description="Basic and acidic residues" evidence="1">
    <location>
        <begin position="218"/>
        <end position="229"/>
    </location>
</feature>
<evidence type="ECO:0000256" key="1">
    <source>
        <dbReference type="SAM" id="MobiDB-lite"/>
    </source>
</evidence>
<dbReference type="Gene3D" id="1.20.120.1200">
    <property type="entry name" value="NADH-ubiquinone/plastoquinone oxidoreductase chain 6, subunit NuoJ"/>
    <property type="match status" value="1"/>
</dbReference>
<dbReference type="Pfam" id="PF00499">
    <property type="entry name" value="Oxidored_q3"/>
    <property type="match status" value="1"/>
</dbReference>
<keyword evidence="3" id="KW-0560">Oxidoreductase</keyword>
<keyword evidence="2" id="KW-0812">Transmembrane</keyword>
<keyword evidence="2" id="KW-0472">Membrane</keyword>
<dbReference type="GO" id="GO:0016491">
    <property type="term" value="F:oxidoreductase activity"/>
    <property type="evidence" value="ECO:0007669"/>
    <property type="project" value="UniProtKB-KW"/>
</dbReference>
<dbReference type="GO" id="GO:0008137">
    <property type="term" value="F:NADH dehydrogenase (ubiquinone) activity"/>
    <property type="evidence" value="ECO:0007669"/>
    <property type="project" value="InterPro"/>
</dbReference>
<dbReference type="InterPro" id="IPR001457">
    <property type="entry name" value="NADH_UbQ/plastoQ_OxRdtase_su6"/>
</dbReference>
<keyword evidence="2" id="KW-1133">Transmembrane helix</keyword>
<sequence>MTFFGLHFQDIVFYTLAIILLVAALGVITTRNPVYAALYLVLAFFTAAGIWLLLEAEFLAIALVLVYVGAVMVLFLFVVMMLDINLDKLREGFWNALPVALPIGGMMAVEMMLIVGVRNFGADKVLAPPTHPADYSNTAELGRVLYTDYLLPFELASVVLLVAIVSAIALTLRDRKESKSMDPAKQVLVKKADRIRIIKMDAVVELEDESESLTDTASNDKPKKNGEAK</sequence>
<reference evidence="3" key="1">
    <citation type="submission" date="2016-10" db="EMBL/GenBank/DDBJ databases">
        <title>Sequence of Gallionella enrichment culture.</title>
        <authorList>
            <person name="Poehlein A."/>
            <person name="Muehling M."/>
            <person name="Daniel R."/>
        </authorList>
    </citation>
    <scope>NUCLEOTIDE SEQUENCE</scope>
</reference>
<proteinExistence type="predicted"/>
<dbReference type="EMBL" id="MLJW01000222">
    <property type="protein sequence ID" value="OIQ92805.1"/>
    <property type="molecule type" value="Genomic_DNA"/>
</dbReference>
<comment type="caution">
    <text evidence="3">The sequence shown here is derived from an EMBL/GenBank/DDBJ whole genome shotgun (WGS) entry which is preliminary data.</text>
</comment>
<evidence type="ECO:0000313" key="3">
    <source>
        <dbReference type="EMBL" id="OIQ92805.1"/>
    </source>
</evidence>
<dbReference type="PANTHER" id="PTHR33269">
    <property type="entry name" value="NADH-UBIQUINONE OXIDOREDUCTASE CHAIN 6"/>
    <property type="match status" value="1"/>
</dbReference>
<accession>A0A1J5RXD7</accession>
<gene>
    <name evidence="3" type="primary">nuoJ_10</name>
    <name evidence="3" type="ORF">GALL_252470</name>
</gene>
<dbReference type="EC" id="1.6.5.11" evidence="3"/>
<protein>
    <submittedName>
        <fullName evidence="3">NADH-quinone oxidoreductase subunit J</fullName>
        <ecNumber evidence="3">1.6.5.11</ecNumber>
    </submittedName>
</protein>
<feature type="transmembrane region" description="Helical" evidence="2">
    <location>
        <begin position="36"/>
        <end position="54"/>
    </location>
</feature>
<dbReference type="InterPro" id="IPR042106">
    <property type="entry name" value="Nuo/plastoQ_OxRdtase_6_NuoJ"/>
</dbReference>
<dbReference type="PANTHER" id="PTHR33269:SF17">
    <property type="entry name" value="NADH-UBIQUINONE OXIDOREDUCTASE CHAIN 6"/>
    <property type="match status" value="1"/>
</dbReference>
<feature type="transmembrane region" description="Helical" evidence="2">
    <location>
        <begin position="149"/>
        <end position="172"/>
    </location>
</feature>
<feature type="transmembrane region" description="Helical" evidence="2">
    <location>
        <begin position="60"/>
        <end position="82"/>
    </location>
</feature>
<organism evidence="3">
    <name type="scientific">mine drainage metagenome</name>
    <dbReference type="NCBI Taxonomy" id="410659"/>
    <lineage>
        <taxon>unclassified sequences</taxon>
        <taxon>metagenomes</taxon>
        <taxon>ecological metagenomes</taxon>
    </lineage>
</organism>
<dbReference type="NCBIfam" id="NF005164">
    <property type="entry name" value="PRK06638.1-4"/>
    <property type="match status" value="1"/>
</dbReference>
<dbReference type="AlphaFoldDB" id="A0A1J5RXD7"/>
<evidence type="ECO:0000256" key="2">
    <source>
        <dbReference type="SAM" id="Phobius"/>
    </source>
</evidence>
<feature type="transmembrane region" description="Helical" evidence="2">
    <location>
        <begin position="94"/>
        <end position="117"/>
    </location>
</feature>
<feature type="transmembrane region" description="Helical" evidence="2">
    <location>
        <begin position="12"/>
        <end position="29"/>
    </location>
</feature>
<name>A0A1J5RXD7_9ZZZZ</name>
<feature type="region of interest" description="Disordered" evidence="1">
    <location>
        <begin position="207"/>
        <end position="229"/>
    </location>
</feature>